<dbReference type="EMBL" id="JAIWYP010000015">
    <property type="protein sequence ID" value="KAH3700485.1"/>
    <property type="molecule type" value="Genomic_DNA"/>
</dbReference>
<gene>
    <name evidence="1" type="ORF">DPMN_075464</name>
</gene>
<accession>A0A9D4BEX6</accession>
<keyword evidence="2" id="KW-1185">Reference proteome</keyword>
<reference evidence="1" key="2">
    <citation type="submission" date="2020-11" db="EMBL/GenBank/DDBJ databases">
        <authorList>
            <person name="McCartney M.A."/>
            <person name="Auch B."/>
            <person name="Kono T."/>
            <person name="Mallez S."/>
            <person name="Becker A."/>
            <person name="Gohl D.M."/>
            <person name="Silverstein K.A.T."/>
            <person name="Koren S."/>
            <person name="Bechman K.B."/>
            <person name="Herman A."/>
            <person name="Abrahante J.E."/>
            <person name="Garbe J."/>
        </authorList>
    </citation>
    <scope>NUCLEOTIDE SEQUENCE</scope>
    <source>
        <strain evidence="1">Duluth1</strain>
        <tissue evidence="1">Whole animal</tissue>
    </source>
</reference>
<sequence>MEEAKVSEESMRLNRFLALAGFQEGGSLDNAVQWKDHLEIADSYFQKMHAPGTVRSNLGSATKFILWAKDERLVDSVIAEEVNSYVYSTAWNITMKFWV</sequence>
<evidence type="ECO:0000313" key="2">
    <source>
        <dbReference type="Proteomes" id="UP000828390"/>
    </source>
</evidence>
<dbReference type="Proteomes" id="UP000828390">
    <property type="component" value="Unassembled WGS sequence"/>
</dbReference>
<proteinExistence type="predicted"/>
<organism evidence="1 2">
    <name type="scientific">Dreissena polymorpha</name>
    <name type="common">Zebra mussel</name>
    <name type="synonym">Mytilus polymorpha</name>
    <dbReference type="NCBI Taxonomy" id="45954"/>
    <lineage>
        <taxon>Eukaryota</taxon>
        <taxon>Metazoa</taxon>
        <taxon>Spiralia</taxon>
        <taxon>Lophotrochozoa</taxon>
        <taxon>Mollusca</taxon>
        <taxon>Bivalvia</taxon>
        <taxon>Autobranchia</taxon>
        <taxon>Heteroconchia</taxon>
        <taxon>Euheterodonta</taxon>
        <taxon>Imparidentia</taxon>
        <taxon>Neoheterodontei</taxon>
        <taxon>Myida</taxon>
        <taxon>Dreissenoidea</taxon>
        <taxon>Dreissenidae</taxon>
        <taxon>Dreissena</taxon>
    </lineage>
</organism>
<name>A0A9D4BEX6_DREPO</name>
<comment type="caution">
    <text evidence="1">The sequence shown here is derived from an EMBL/GenBank/DDBJ whole genome shotgun (WGS) entry which is preliminary data.</text>
</comment>
<evidence type="ECO:0000313" key="1">
    <source>
        <dbReference type="EMBL" id="KAH3700485.1"/>
    </source>
</evidence>
<protein>
    <submittedName>
        <fullName evidence="1">Uncharacterized protein</fullName>
    </submittedName>
</protein>
<dbReference type="AlphaFoldDB" id="A0A9D4BEX6"/>
<reference evidence="1" key="1">
    <citation type="journal article" date="2019" name="bioRxiv">
        <title>The Genome of the Zebra Mussel, Dreissena polymorpha: A Resource for Invasive Species Research.</title>
        <authorList>
            <person name="McCartney M.A."/>
            <person name="Auch B."/>
            <person name="Kono T."/>
            <person name="Mallez S."/>
            <person name="Zhang Y."/>
            <person name="Obille A."/>
            <person name="Becker A."/>
            <person name="Abrahante J.E."/>
            <person name="Garbe J."/>
            <person name="Badalamenti J.P."/>
            <person name="Herman A."/>
            <person name="Mangelson H."/>
            <person name="Liachko I."/>
            <person name="Sullivan S."/>
            <person name="Sone E.D."/>
            <person name="Koren S."/>
            <person name="Silverstein K.A.T."/>
            <person name="Beckman K.B."/>
            <person name="Gohl D.M."/>
        </authorList>
    </citation>
    <scope>NUCLEOTIDE SEQUENCE</scope>
    <source>
        <strain evidence="1">Duluth1</strain>
        <tissue evidence="1">Whole animal</tissue>
    </source>
</reference>